<sequence length="161" mass="17423">RGAAPRCVFPEDVAAALPGDQESGEEGTPTAANMISLTDTQKIGMGLTGFGVFFLFFGMLLFFDKALLAIGNVLFVAGLAFVIGLERTFRFFFQKHKVKATAFFLGGVFVVLIGWPLIGMVLEIYGFFLLFRGFFPVVVGFIRRVPVLGSILNLPGISSVS</sequence>
<name>A0ABN9GIL0_9NEOB</name>
<dbReference type="PANTHER" id="PTHR21493:SF79">
    <property type="entry name" value="VESICLE TRANSPORT PROTEIN GOT1B"/>
    <property type="match status" value="1"/>
</dbReference>
<accession>A0ABN9GIL0</accession>
<evidence type="ECO:0000256" key="7">
    <source>
        <dbReference type="ARBA" id="ARBA00025799"/>
    </source>
</evidence>
<dbReference type="InterPro" id="IPR007305">
    <property type="entry name" value="Vesicle_transpt_Got1/SFT2"/>
</dbReference>
<dbReference type="Pfam" id="PF04178">
    <property type="entry name" value="Got1"/>
    <property type="match status" value="1"/>
</dbReference>
<keyword evidence="2 8" id="KW-0812">Transmembrane</keyword>
<feature type="transmembrane region" description="Helical" evidence="8">
    <location>
        <begin position="43"/>
        <end position="63"/>
    </location>
</feature>
<reference evidence="9" key="1">
    <citation type="submission" date="2023-05" db="EMBL/GenBank/DDBJ databases">
        <authorList>
            <person name="Stuckert A."/>
        </authorList>
    </citation>
    <scope>NUCLEOTIDE SEQUENCE</scope>
</reference>
<proteinExistence type="inferred from homology"/>
<evidence type="ECO:0000256" key="2">
    <source>
        <dbReference type="ARBA" id="ARBA00022692"/>
    </source>
</evidence>
<feature type="transmembrane region" description="Helical" evidence="8">
    <location>
        <begin position="69"/>
        <end position="89"/>
    </location>
</feature>
<keyword evidence="4" id="KW-0333">Golgi apparatus</keyword>
<evidence type="ECO:0000313" key="9">
    <source>
        <dbReference type="EMBL" id="CAI9608122.1"/>
    </source>
</evidence>
<evidence type="ECO:0000256" key="5">
    <source>
        <dbReference type="ARBA" id="ARBA00023136"/>
    </source>
</evidence>
<keyword evidence="5 8" id="KW-0472">Membrane</keyword>
<organism evidence="9 10">
    <name type="scientific">Staurois parvus</name>
    <dbReference type="NCBI Taxonomy" id="386267"/>
    <lineage>
        <taxon>Eukaryota</taxon>
        <taxon>Metazoa</taxon>
        <taxon>Chordata</taxon>
        <taxon>Craniata</taxon>
        <taxon>Vertebrata</taxon>
        <taxon>Euteleostomi</taxon>
        <taxon>Amphibia</taxon>
        <taxon>Batrachia</taxon>
        <taxon>Anura</taxon>
        <taxon>Neobatrachia</taxon>
        <taxon>Ranoidea</taxon>
        <taxon>Ranidae</taxon>
        <taxon>Staurois</taxon>
    </lineage>
</organism>
<evidence type="ECO:0000256" key="3">
    <source>
        <dbReference type="ARBA" id="ARBA00022989"/>
    </source>
</evidence>
<dbReference type="PANTHER" id="PTHR21493">
    <property type="entry name" value="CGI-141-RELATED/LIPASE CONTAINING PROTEIN"/>
    <property type="match status" value="1"/>
</dbReference>
<evidence type="ECO:0000256" key="4">
    <source>
        <dbReference type="ARBA" id="ARBA00023034"/>
    </source>
</evidence>
<comment type="caution">
    <text evidence="9">The sequence shown here is derived from an EMBL/GenBank/DDBJ whole genome shotgun (WGS) entry which is preliminary data.</text>
</comment>
<evidence type="ECO:0000256" key="6">
    <source>
        <dbReference type="ARBA" id="ARBA00024660"/>
    </source>
</evidence>
<keyword evidence="10" id="KW-1185">Reference proteome</keyword>
<comment type="similarity">
    <text evidence="7">Belongs to the GOT1 family.</text>
</comment>
<comment type="subcellular location">
    <subcellularLocation>
        <location evidence="1">Golgi apparatus membrane</location>
        <topology evidence="1">Multi-pass membrane protein</topology>
    </subcellularLocation>
</comment>
<gene>
    <name evidence="9" type="ORF">SPARVUS_LOCUS14052165</name>
</gene>
<feature type="transmembrane region" description="Helical" evidence="8">
    <location>
        <begin position="101"/>
        <end position="118"/>
    </location>
</feature>
<protein>
    <recommendedName>
        <fullName evidence="11">Vesicle transport protein GOT1B</fullName>
    </recommendedName>
</protein>
<evidence type="ECO:0000256" key="8">
    <source>
        <dbReference type="SAM" id="Phobius"/>
    </source>
</evidence>
<feature type="non-terminal residue" evidence="9">
    <location>
        <position position="1"/>
    </location>
</feature>
<evidence type="ECO:0000313" key="10">
    <source>
        <dbReference type="Proteomes" id="UP001162483"/>
    </source>
</evidence>
<dbReference type="Proteomes" id="UP001162483">
    <property type="component" value="Unassembled WGS sequence"/>
</dbReference>
<dbReference type="EMBL" id="CATNWA010018560">
    <property type="protein sequence ID" value="CAI9608122.1"/>
    <property type="molecule type" value="Genomic_DNA"/>
</dbReference>
<comment type="function">
    <text evidence="6">May be involved in fusion of ER-derived transport vesicles with the Golgi complex.</text>
</comment>
<evidence type="ECO:0000256" key="1">
    <source>
        <dbReference type="ARBA" id="ARBA00004653"/>
    </source>
</evidence>
<evidence type="ECO:0008006" key="11">
    <source>
        <dbReference type="Google" id="ProtNLM"/>
    </source>
</evidence>
<keyword evidence="3 8" id="KW-1133">Transmembrane helix</keyword>
<dbReference type="InterPro" id="IPR045176">
    <property type="entry name" value="Got1"/>
</dbReference>